<reference evidence="1" key="1">
    <citation type="journal article" date="2021" name="New Phytol.">
        <title>Evolutionary innovations through gain and loss of genes in the ectomycorrhizal Boletales.</title>
        <authorList>
            <person name="Wu G."/>
            <person name="Miyauchi S."/>
            <person name="Morin E."/>
            <person name="Kuo A."/>
            <person name="Drula E."/>
            <person name="Varga T."/>
            <person name="Kohler A."/>
            <person name="Feng B."/>
            <person name="Cao Y."/>
            <person name="Lipzen A."/>
            <person name="Daum C."/>
            <person name="Hundley H."/>
            <person name="Pangilinan J."/>
            <person name="Johnson J."/>
            <person name="Barry K."/>
            <person name="LaButti K."/>
            <person name="Ng V."/>
            <person name="Ahrendt S."/>
            <person name="Min B."/>
            <person name="Choi I.G."/>
            <person name="Park H."/>
            <person name="Plett J.M."/>
            <person name="Magnuson J."/>
            <person name="Spatafora J.W."/>
            <person name="Nagy L.G."/>
            <person name="Henrissat B."/>
            <person name="Grigoriev I.V."/>
            <person name="Yang Z.L."/>
            <person name="Xu J."/>
            <person name="Martin F.M."/>
        </authorList>
    </citation>
    <scope>NUCLEOTIDE SEQUENCE</scope>
    <source>
        <strain evidence="1">ATCC 28755</strain>
    </source>
</reference>
<proteinExistence type="predicted"/>
<dbReference type="Proteomes" id="UP000790377">
    <property type="component" value="Unassembled WGS sequence"/>
</dbReference>
<accession>A0ACB7ZVR3</accession>
<evidence type="ECO:0000313" key="1">
    <source>
        <dbReference type="EMBL" id="KAH7905145.1"/>
    </source>
</evidence>
<name>A0ACB7ZVR3_9AGAM</name>
<organism evidence="1 2">
    <name type="scientific">Hygrophoropsis aurantiaca</name>
    <dbReference type="NCBI Taxonomy" id="72124"/>
    <lineage>
        <taxon>Eukaryota</taxon>
        <taxon>Fungi</taxon>
        <taxon>Dikarya</taxon>
        <taxon>Basidiomycota</taxon>
        <taxon>Agaricomycotina</taxon>
        <taxon>Agaricomycetes</taxon>
        <taxon>Agaricomycetidae</taxon>
        <taxon>Boletales</taxon>
        <taxon>Coniophorineae</taxon>
        <taxon>Hygrophoropsidaceae</taxon>
        <taxon>Hygrophoropsis</taxon>
    </lineage>
</organism>
<dbReference type="EMBL" id="MU268261">
    <property type="protein sequence ID" value="KAH7905145.1"/>
    <property type="molecule type" value="Genomic_DNA"/>
</dbReference>
<comment type="caution">
    <text evidence="1">The sequence shown here is derived from an EMBL/GenBank/DDBJ whole genome shotgun (WGS) entry which is preliminary data.</text>
</comment>
<protein>
    <submittedName>
        <fullName evidence="1">Uncharacterized protein</fullName>
    </submittedName>
</protein>
<keyword evidence="2" id="KW-1185">Reference proteome</keyword>
<evidence type="ECO:0000313" key="2">
    <source>
        <dbReference type="Proteomes" id="UP000790377"/>
    </source>
</evidence>
<sequence length="453" mass="51608">MDISSRRKQFTSILPYEIVEEIFLLCRTPFNWGNCHDSPIPHPPLQNVPILLSHVSKTWREIVRTTPALWTNVCIHNPSKMHPAILGPILHRSKGRSLMPCIAVDKMNVEDSKFLDICMKELSYHSDRIRSLRLLVKFWSLNIPIPPLPRLEELKIETSQSGRYPEYLYPLFDSPRLRKVTWLGRRFPEPLLQMGHQIKELSVTLYIFFDCMRLAKILHECPNLAYLDLCLADEAYPPGPLPPVCLQDLRDFRSIGLSTCLCIAPNLHSFTFHTGEYTNTANLPEFLCFSPRLEYLSLDLLSEEMSLQEIFSQIVPLTPSLVTLEFTVRVALPLENINITLKMLGRTGEWGSILPNLQHFAMNVTSFRLQTEVAFVYDAEILLHMLESRCNSGEQPSLGGEAPVAALGSCTMNDDIDPSIDRWDGSKRHLDMVQEHGLVLKGSIFTSTVNPDN</sequence>
<gene>
    <name evidence="1" type="ORF">BJ138DRAFT_1130635</name>
</gene>